<evidence type="ECO:0000256" key="3">
    <source>
        <dbReference type="SAM" id="MobiDB-lite"/>
    </source>
</evidence>
<reference evidence="5" key="1">
    <citation type="journal article" date="2020" name="Fungal Divers.">
        <title>Resolving the Mortierellaceae phylogeny through synthesis of multi-gene phylogenetics and phylogenomics.</title>
        <authorList>
            <person name="Vandepol N."/>
            <person name="Liber J."/>
            <person name="Desiro A."/>
            <person name="Na H."/>
            <person name="Kennedy M."/>
            <person name="Barry K."/>
            <person name="Grigoriev I.V."/>
            <person name="Miller A.N."/>
            <person name="O'Donnell K."/>
            <person name="Stajich J.E."/>
            <person name="Bonito G."/>
        </authorList>
    </citation>
    <scope>NUCLEOTIDE SEQUENCE</scope>
    <source>
        <strain evidence="5">CK1249</strain>
    </source>
</reference>
<dbReference type="InterPro" id="IPR003591">
    <property type="entry name" value="Leu-rich_rpt_typical-subtyp"/>
</dbReference>
<organism evidence="5 6">
    <name type="scientific">Mortierella alpina</name>
    <name type="common">Oleaginous fungus</name>
    <name type="synonym">Mortierella renispora</name>
    <dbReference type="NCBI Taxonomy" id="64518"/>
    <lineage>
        <taxon>Eukaryota</taxon>
        <taxon>Fungi</taxon>
        <taxon>Fungi incertae sedis</taxon>
        <taxon>Mucoromycota</taxon>
        <taxon>Mortierellomycotina</taxon>
        <taxon>Mortierellomycetes</taxon>
        <taxon>Mortierellales</taxon>
        <taxon>Mortierellaceae</taxon>
        <taxon>Mortierella</taxon>
    </lineage>
</organism>
<dbReference type="SUPFAM" id="SSF52058">
    <property type="entry name" value="L domain-like"/>
    <property type="match status" value="1"/>
</dbReference>
<feature type="compositionally biased region" description="Acidic residues" evidence="3">
    <location>
        <begin position="246"/>
        <end position="256"/>
    </location>
</feature>
<keyword evidence="6" id="KW-1185">Reference proteome</keyword>
<gene>
    <name evidence="5" type="ORF">BGZ70_003751</name>
</gene>
<dbReference type="InterPro" id="IPR001611">
    <property type="entry name" value="Leu-rich_rpt"/>
</dbReference>
<keyword evidence="1" id="KW-0433">Leucine-rich repeat</keyword>
<dbReference type="SMART" id="SM00369">
    <property type="entry name" value="LRR_TYP"/>
    <property type="match status" value="4"/>
</dbReference>
<dbReference type="PANTHER" id="PTHR48010:SF5">
    <property type="entry name" value="PROTEIN TOO MANY MOUTHS"/>
    <property type="match status" value="1"/>
</dbReference>
<dbReference type="InterPro" id="IPR050994">
    <property type="entry name" value="At_inactive_RLKs"/>
</dbReference>
<feature type="compositionally biased region" description="Basic and acidic residues" evidence="3">
    <location>
        <begin position="211"/>
        <end position="232"/>
    </location>
</feature>
<evidence type="ECO:0000256" key="1">
    <source>
        <dbReference type="ARBA" id="ARBA00022614"/>
    </source>
</evidence>
<feature type="region of interest" description="Disordered" evidence="3">
    <location>
        <begin position="52"/>
        <end position="125"/>
    </location>
</feature>
<keyword evidence="2" id="KW-0677">Repeat</keyword>
<dbReference type="OrthoDB" id="676979at2759"/>
<evidence type="ECO:0000313" key="6">
    <source>
        <dbReference type="Proteomes" id="UP000738359"/>
    </source>
</evidence>
<name>A0A9P6M4C9_MORAP</name>
<dbReference type="Proteomes" id="UP000738359">
    <property type="component" value="Unassembled WGS sequence"/>
</dbReference>
<dbReference type="Pfam" id="PF23598">
    <property type="entry name" value="LRR_14"/>
    <property type="match status" value="1"/>
</dbReference>
<evidence type="ECO:0000313" key="5">
    <source>
        <dbReference type="EMBL" id="KAF9965929.1"/>
    </source>
</evidence>
<dbReference type="FunFam" id="3.80.10.10:FF:000383">
    <property type="entry name" value="Leucine-rich repeat receptor protein kinase EMS1"/>
    <property type="match status" value="2"/>
</dbReference>
<dbReference type="EMBL" id="JAAAHY010000206">
    <property type="protein sequence ID" value="KAF9965929.1"/>
    <property type="molecule type" value="Genomic_DNA"/>
</dbReference>
<sequence length="624" mass="67577">MIARRSFYFRSTATAFPIAITIAATAKSPTGGIDWSNQDGWQYVDSVTIPAGPQAPRYNHWDTESTASVKSRVDKRSNGNGHVKLAPPKPPPPSTSYKLPPPAGPVSSPSMDDGPIDSLPVPTTNPATNMDPNNCCGWYGVVCIGPDGIIPPPWPPYDDDLITSRVSLPGYGAEPSGAEGQHGSLRKRDLPPGSPFYNYHNRNPHRGGGSGHDHGSGSRGTGGKDNRRHPDKDNDDGASADGDGYHDDDDHDDDYDGPLPPPIAPPTTTRPGGRGQQIDDWYIIELHLGFNGLKGPVPEELGNLVNLMILDISNNDLTGELPESYGNLTRLKRLDVSSNKITGTFPEAVTKMTNIQELVIKNNYLTGPLPLSIMKLKQLTELSIANNEFDSMLPSGLFASLTKLRVINISQNGFTGEIGPEVGSLAGLLKFSARANELTGRIPKEFGSCKQLQYLNLGDNHFSGELPESIYGLQTLSVLELPDNKLSGPISPRIGNLLSLTRLILSHNDFNGTIPIEIQNLTRLEYMVINYNKFDGIFPIAVAPPQITICIVQPNEFTGCPPNASMDTSTTLAYQCNLDCRDRVIHPEIYDDISMAQSIRRQMLGSSPLASAMLLLLGVAMQVL</sequence>
<dbReference type="AlphaFoldDB" id="A0A9P6M4C9"/>
<protein>
    <recommendedName>
        <fullName evidence="4">Disease resistance R13L4/SHOC-2-like LRR domain-containing protein</fullName>
    </recommendedName>
</protein>
<proteinExistence type="predicted"/>
<feature type="compositionally biased region" description="Pro residues" evidence="3">
    <location>
        <begin position="87"/>
        <end position="104"/>
    </location>
</feature>
<evidence type="ECO:0000256" key="2">
    <source>
        <dbReference type="ARBA" id="ARBA00022737"/>
    </source>
</evidence>
<comment type="caution">
    <text evidence="5">The sequence shown here is derived from an EMBL/GenBank/DDBJ whole genome shotgun (WGS) entry which is preliminary data.</text>
</comment>
<accession>A0A9P6M4C9</accession>
<dbReference type="Pfam" id="PF00560">
    <property type="entry name" value="LRR_1"/>
    <property type="match status" value="2"/>
</dbReference>
<feature type="domain" description="Disease resistance R13L4/SHOC-2-like LRR" evidence="4">
    <location>
        <begin position="296"/>
        <end position="408"/>
    </location>
</feature>
<evidence type="ECO:0000259" key="4">
    <source>
        <dbReference type="Pfam" id="PF23598"/>
    </source>
</evidence>
<dbReference type="Gene3D" id="3.80.10.10">
    <property type="entry name" value="Ribonuclease Inhibitor"/>
    <property type="match status" value="2"/>
</dbReference>
<dbReference type="PANTHER" id="PTHR48010">
    <property type="entry name" value="OS05G0588300 PROTEIN"/>
    <property type="match status" value="1"/>
</dbReference>
<feature type="region of interest" description="Disordered" evidence="3">
    <location>
        <begin position="168"/>
        <end position="275"/>
    </location>
</feature>
<dbReference type="InterPro" id="IPR032675">
    <property type="entry name" value="LRR_dom_sf"/>
</dbReference>
<dbReference type="InterPro" id="IPR055414">
    <property type="entry name" value="LRR_R13L4/SHOC2-like"/>
</dbReference>